<name>A0A8X6S1H3_TRICX</name>
<dbReference type="GO" id="GO:0003676">
    <property type="term" value="F:nucleic acid binding"/>
    <property type="evidence" value="ECO:0007669"/>
    <property type="project" value="InterPro"/>
</dbReference>
<sequence>MPQKRDVLYKNKSKISCFNPFFKDDYLRLGGRLQFSDIPFDSQHLLLLDRNHSFVHLLIQHTHIHLHYLGVRIVLSKLLSTFWILRGRQAIKKILHKCIPYKLFKEKCGKKVEAPLPSERVVPSAPFTITWINFARPVNIRCLKPRDTTCIALFTCATTHALYIKIVSDLTTDKFLLALQWFVGCRRPPPTHTIYRDNATTFHVAYKELILLWQTLSSAKTQQYYAQNGITWRFIAPRVDWWGGCWERLIGDVKQCLRKVLERALLDEESLPTVLIGIEAALNSQPLVYEEEKRDDNSAALTLAHFLLQKDLLDCFWKKWSKEYLLQLRSFHQLRNKDSTINIRVGDIVLLQEDLQPHGTCGRKVE</sequence>
<dbReference type="SUPFAM" id="SSF53098">
    <property type="entry name" value="Ribonuclease H-like"/>
    <property type="match status" value="1"/>
</dbReference>
<dbReference type="Gene3D" id="3.30.420.10">
    <property type="entry name" value="Ribonuclease H-like superfamily/Ribonuclease H"/>
    <property type="match status" value="1"/>
</dbReference>
<proteinExistence type="predicted"/>
<dbReference type="Proteomes" id="UP000887159">
    <property type="component" value="Unassembled WGS sequence"/>
</dbReference>
<dbReference type="AlphaFoldDB" id="A0A8X6S1H3"/>
<dbReference type="PANTHER" id="PTHR47331:SF2">
    <property type="match status" value="1"/>
</dbReference>
<dbReference type="InterPro" id="IPR036397">
    <property type="entry name" value="RNaseH_sf"/>
</dbReference>
<dbReference type="PROSITE" id="PS50994">
    <property type="entry name" value="INTEGRASE"/>
    <property type="match status" value="1"/>
</dbReference>
<protein>
    <submittedName>
        <fullName evidence="2">Integrase catalytic domain-containing protein</fullName>
    </submittedName>
</protein>
<dbReference type="EMBL" id="BMAU01021225">
    <property type="protein sequence ID" value="GFY01212.1"/>
    <property type="molecule type" value="Genomic_DNA"/>
</dbReference>
<keyword evidence="3" id="KW-1185">Reference proteome</keyword>
<dbReference type="PANTHER" id="PTHR47331">
    <property type="entry name" value="PHD-TYPE DOMAIN-CONTAINING PROTEIN"/>
    <property type="match status" value="1"/>
</dbReference>
<dbReference type="Pfam" id="PF18701">
    <property type="entry name" value="DUF5641"/>
    <property type="match status" value="1"/>
</dbReference>
<dbReference type="GO" id="GO:0015074">
    <property type="term" value="P:DNA integration"/>
    <property type="evidence" value="ECO:0007669"/>
    <property type="project" value="InterPro"/>
</dbReference>
<dbReference type="InterPro" id="IPR012337">
    <property type="entry name" value="RNaseH-like_sf"/>
</dbReference>
<dbReference type="InterPro" id="IPR040676">
    <property type="entry name" value="DUF5641"/>
</dbReference>
<evidence type="ECO:0000313" key="2">
    <source>
        <dbReference type="EMBL" id="GFY01212.1"/>
    </source>
</evidence>
<gene>
    <name evidence="2" type="primary">AVEN_1657_1</name>
    <name evidence="2" type="ORF">TNCV_5076791</name>
</gene>
<comment type="caution">
    <text evidence="2">The sequence shown here is derived from an EMBL/GenBank/DDBJ whole genome shotgun (WGS) entry which is preliminary data.</text>
</comment>
<evidence type="ECO:0000259" key="1">
    <source>
        <dbReference type="PROSITE" id="PS50994"/>
    </source>
</evidence>
<accession>A0A8X6S1H3</accession>
<dbReference type="InterPro" id="IPR001584">
    <property type="entry name" value="Integrase_cat-core"/>
</dbReference>
<feature type="domain" description="Integrase catalytic" evidence="1">
    <location>
        <begin position="122"/>
        <end position="311"/>
    </location>
</feature>
<evidence type="ECO:0000313" key="3">
    <source>
        <dbReference type="Proteomes" id="UP000887159"/>
    </source>
</evidence>
<reference evidence="2" key="1">
    <citation type="submission" date="2020-08" db="EMBL/GenBank/DDBJ databases">
        <title>Multicomponent nature underlies the extraordinary mechanical properties of spider dragline silk.</title>
        <authorList>
            <person name="Kono N."/>
            <person name="Nakamura H."/>
            <person name="Mori M."/>
            <person name="Yoshida Y."/>
            <person name="Ohtoshi R."/>
            <person name="Malay A.D."/>
            <person name="Moran D.A.P."/>
            <person name="Tomita M."/>
            <person name="Numata K."/>
            <person name="Arakawa K."/>
        </authorList>
    </citation>
    <scope>NUCLEOTIDE SEQUENCE</scope>
</reference>
<organism evidence="2 3">
    <name type="scientific">Trichonephila clavipes</name>
    <name type="common">Golden silk orbweaver</name>
    <name type="synonym">Nephila clavipes</name>
    <dbReference type="NCBI Taxonomy" id="2585209"/>
    <lineage>
        <taxon>Eukaryota</taxon>
        <taxon>Metazoa</taxon>
        <taxon>Ecdysozoa</taxon>
        <taxon>Arthropoda</taxon>
        <taxon>Chelicerata</taxon>
        <taxon>Arachnida</taxon>
        <taxon>Araneae</taxon>
        <taxon>Araneomorphae</taxon>
        <taxon>Entelegynae</taxon>
        <taxon>Araneoidea</taxon>
        <taxon>Nephilidae</taxon>
        <taxon>Trichonephila</taxon>
    </lineage>
</organism>